<name>A0A0G4IPX9_PLABS</name>
<dbReference type="Proteomes" id="UP000039324">
    <property type="component" value="Unassembled WGS sequence"/>
</dbReference>
<accession>A0A0G4IPX9</accession>
<feature type="non-terminal residue" evidence="2">
    <location>
        <position position="1"/>
    </location>
</feature>
<gene>
    <name evidence="2" type="ORF">PBRA_000607</name>
</gene>
<dbReference type="EMBL" id="CDSF01000079">
    <property type="protein sequence ID" value="CEO97262.1"/>
    <property type="molecule type" value="Genomic_DNA"/>
</dbReference>
<evidence type="ECO:0000313" key="3">
    <source>
        <dbReference type="Proteomes" id="UP000039324"/>
    </source>
</evidence>
<dbReference type="AlphaFoldDB" id="A0A0G4IPX9"/>
<evidence type="ECO:0000256" key="1">
    <source>
        <dbReference type="SAM" id="MobiDB-lite"/>
    </source>
</evidence>
<organism evidence="2 3">
    <name type="scientific">Plasmodiophora brassicae</name>
    <name type="common">Clubroot disease agent</name>
    <dbReference type="NCBI Taxonomy" id="37360"/>
    <lineage>
        <taxon>Eukaryota</taxon>
        <taxon>Sar</taxon>
        <taxon>Rhizaria</taxon>
        <taxon>Endomyxa</taxon>
        <taxon>Phytomyxea</taxon>
        <taxon>Plasmodiophorida</taxon>
        <taxon>Plasmodiophoridae</taxon>
        <taxon>Plasmodiophora</taxon>
    </lineage>
</organism>
<sequence>LYRILNGPAPVERDISAARSRSSAVNPMTEDDRGRRRAQQRVVVGSTNRRASSLEPAPGRRRRRNPGGARAWIAAYQDKVVRDAKLQAEQRRNTLPPIASTEPTEPYAPLHDATPIVSRADRKADAKSRLNYVLKRIGGRSDRRGRQLFRDGFPDTDSDATPCTVVCSATQPGTPRRTWLTKSSDDFIVDQALPMNASVIDPPGSTFVTTMVASSGDRALDGSLRHKKKMQGVSLARRLRSQYLRERLNAFAWDDEQANLDKASRHIGHKRRLRRWYALRLDEQARNASHLVRRGLGLYNGPVQAQFDGRVTSLWGTHDTDVVRALIAEYTT</sequence>
<evidence type="ECO:0000313" key="2">
    <source>
        <dbReference type="EMBL" id="CEO97262.1"/>
    </source>
</evidence>
<keyword evidence="3" id="KW-1185">Reference proteome</keyword>
<protein>
    <submittedName>
        <fullName evidence="2">Uncharacterized protein</fullName>
    </submittedName>
</protein>
<feature type="region of interest" description="Disordered" evidence="1">
    <location>
        <begin position="17"/>
        <end position="69"/>
    </location>
</feature>
<reference evidence="2 3" key="1">
    <citation type="submission" date="2015-02" db="EMBL/GenBank/DDBJ databases">
        <authorList>
            <person name="Chooi Y.-H."/>
        </authorList>
    </citation>
    <scope>NUCLEOTIDE SEQUENCE [LARGE SCALE GENOMIC DNA]</scope>
    <source>
        <strain evidence="2">E3</strain>
    </source>
</reference>
<proteinExistence type="predicted"/>